<reference evidence="8" key="1">
    <citation type="submission" date="2019-11" db="EMBL/GenBank/DDBJ databases">
        <authorList>
            <person name="Kojima H."/>
        </authorList>
    </citation>
    <scope>NUCLEOTIDE SEQUENCE</scope>
    <source>
        <strain evidence="8">H1576</strain>
    </source>
</reference>
<evidence type="ECO:0000256" key="2">
    <source>
        <dbReference type="ARBA" id="ARBA00006679"/>
    </source>
</evidence>
<dbReference type="EMBL" id="CP046072">
    <property type="protein sequence ID" value="QSZ42868.1"/>
    <property type="molecule type" value="Genomic_DNA"/>
</dbReference>
<name>A0A975B2C9_9BACT</name>
<protein>
    <submittedName>
        <fullName evidence="8">DoxX family membrane protein</fullName>
    </submittedName>
</protein>
<evidence type="ECO:0000313" key="8">
    <source>
        <dbReference type="EMBL" id="QSZ42868.1"/>
    </source>
</evidence>
<comment type="subcellular location">
    <subcellularLocation>
        <location evidence="1">Cell membrane</location>
        <topology evidence="1">Multi-pass membrane protein</topology>
    </subcellularLocation>
</comment>
<evidence type="ECO:0000256" key="4">
    <source>
        <dbReference type="ARBA" id="ARBA00022692"/>
    </source>
</evidence>
<proteinExistence type="inferred from homology"/>
<evidence type="ECO:0000256" key="5">
    <source>
        <dbReference type="ARBA" id="ARBA00022989"/>
    </source>
</evidence>
<organism evidence="8 9">
    <name type="scientific">Sulfurimonas aquatica</name>
    <dbReference type="NCBI Taxonomy" id="2672570"/>
    <lineage>
        <taxon>Bacteria</taxon>
        <taxon>Pseudomonadati</taxon>
        <taxon>Campylobacterota</taxon>
        <taxon>Epsilonproteobacteria</taxon>
        <taxon>Campylobacterales</taxon>
        <taxon>Sulfurimonadaceae</taxon>
        <taxon>Sulfurimonas</taxon>
    </lineage>
</organism>
<dbReference type="Pfam" id="PF07681">
    <property type="entry name" value="DoxX"/>
    <property type="match status" value="1"/>
</dbReference>
<gene>
    <name evidence="8" type="ORF">GJV85_12365</name>
</gene>
<dbReference type="GO" id="GO:0005886">
    <property type="term" value="C:plasma membrane"/>
    <property type="evidence" value="ECO:0007669"/>
    <property type="project" value="UniProtKB-SubCell"/>
</dbReference>
<evidence type="ECO:0000313" key="9">
    <source>
        <dbReference type="Proteomes" id="UP000671852"/>
    </source>
</evidence>
<evidence type="ECO:0000256" key="6">
    <source>
        <dbReference type="ARBA" id="ARBA00023136"/>
    </source>
</evidence>
<evidence type="ECO:0000256" key="7">
    <source>
        <dbReference type="SAM" id="Phobius"/>
    </source>
</evidence>
<dbReference type="PANTHER" id="PTHR33452:SF7">
    <property type="entry name" value="DOXX FAMILY PROTEIN"/>
    <property type="match status" value="1"/>
</dbReference>
<keyword evidence="5 7" id="KW-1133">Transmembrane helix</keyword>
<accession>A0A975B2C9</accession>
<dbReference type="KEGG" id="saqt:GJV85_12365"/>
<feature type="transmembrane region" description="Helical" evidence="7">
    <location>
        <begin position="16"/>
        <end position="34"/>
    </location>
</feature>
<dbReference type="PANTHER" id="PTHR33452">
    <property type="entry name" value="OXIDOREDUCTASE CATD-RELATED"/>
    <property type="match status" value="1"/>
</dbReference>
<feature type="transmembrane region" description="Helical" evidence="7">
    <location>
        <begin position="74"/>
        <end position="98"/>
    </location>
</feature>
<dbReference type="InterPro" id="IPR051907">
    <property type="entry name" value="DoxX-like_oxidoreductase"/>
</dbReference>
<keyword evidence="9" id="KW-1185">Reference proteome</keyword>
<dbReference type="InterPro" id="IPR032808">
    <property type="entry name" value="DoxX"/>
</dbReference>
<dbReference type="AlphaFoldDB" id="A0A975B2C9"/>
<keyword evidence="6 7" id="KW-0472">Membrane</keyword>
<evidence type="ECO:0000256" key="3">
    <source>
        <dbReference type="ARBA" id="ARBA00022475"/>
    </source>
</evidence>
<dbReference type="Proteomes" id="UP000671852">
    <property type="component" value="Chromosome"/>
</dbReference>
<reference evidence="8" key="2">
    <citation type="submission" date="2021-04" db="EMBL/GenBank/DDBJ databases">
        <title>Isolation and characterization of a novel species of the genus Sulfurimonas.</title>
        <authorList>
            <person name="Fukui M."/>
        </authorList>
    </citation>
    <scope>NUCLEOTIDE SEQUENCE</scope>
    <source>
        <strain evidence="8">H1576</strain>
    </source>
</reference>
<comment type="similarity">
    <text evidence="2">Belongs to the DoxX family.</text>
</comment>
<keyword evidence="4 7" id="KW-0812">Transmembrane</keyword>
<keyword evidence="3" id="KW-1003">Cell membrane</keyword>
<dbReference type="RefSeq" id="WP_207561680.1">
    <property type="nucleotide sequence ID" value="NZ_CP046072.1"/>
</dbReference>
<feature type="transmembrane region" description="Helical" evidence="7">
    <location>
        <begin position="118"/>
        <end position="137"/>
    </location>
</feature>
<sequence length="147" mass="16419">MKCKDFYLEFTRVTSYAKSFSLLLARLVVAYGFYEPAKMKWSGIESVATWFGSMGIPFPTLNAYMAASTEALGVLLLTLGLFTRAISLPLIVVMIVAIVTVHLPHGFSAGDNGYEIPLYYMLFLFLFLSHGAGSFSLDRFLFKDKED</sequence>
<evidence type="ECO:0000256" key="1">
    <source>
        <dbReference type="ARBA" id="ARBA00004651"/>
    </source>
</evidence>